<organism evidence="1">
    <name type="scientific">Human betaherpesvirus 6</name>
    <dbReference type="NCBI Taxonomy" id="10368"/>
    <lineage>
        <taxon>Viruses</taxon>
        <taxon>Duplodnaviria</taxon>
        <taxon>Heunggongvirae</taxon>
        <taxon>Peploviricota</taxon>
        <taxon>Herviviricetes</taxon>
        <taxon>Herpesvirales</taxon>
        <taxon>Orthoherpesviridae</taxon>
        <taxon>Betaherpesvirinae</taxon>
        <taxon>Roseolovirus</taxon>
    </lineage>
</organism>
<name>A0A5P9U4E9_9BETA</name>
<proteinExistence type="predicted"/>
<accession>A0A5P9U4E9</accession>
<dbReference type="EMBL" id="KY315527">
    <property type="protein sequence ID" value="QFW55221.1"/>
    <property type="molecule type" value="Genomic_DNA"/>
</dbReference>
<evidence type="ECO:0000313" key="1">
    <source>
        <dbReference type="EMBL" id="QFW55221.1"/>
    </source>
</evidence>
<reference evidence="1" key="1">
    <citation type="journal article" date="2018" name="BMC Genomics">
        <title>Comparative genomic, transcriptomic, and proteomic reannotation of human herpesvirus 6.</title>
        <authorList>
            <person name="Greninger A.L."/>
            <person name="Knudsen G.M."/>
            <person name="Roychoudhury P."/>
            <person name="Hanson D.J."/>
            <person name="Sedlak R.H."/>
            <person name="Xie H."/>
            <person name="Guan J."/>
            <person name="Nguyen T."/>
            <person name="Peddu V."/>
            <person name="Boeckh M."/>
            <person name="Huang M.L."/>
            <person name="Cook L."/>
            <person name="Depledge D.P."/>
            <person name="Zerr D.M."/>
            <person name="Koelle D.M."/>
            <person name="Gantt S."/>
            <person name="Yoshikawa T."/>
            <person name="Caserta M."/>
            <person name="Hill J.A."/>
            <person name="Jerome K.R."/>
        </authorList>
    </citation>
    <scope>NUCLEOTIDE SEQUENCE</scope>
    <source>
        <strain evidence="1">HP8H1</strain>
    </source>
</reference>
<sequence length="39" mass="4455">MGAETTCVEMYWESMLVSFWIEPIGPNKTPSRGMFSLEV</sequence>
<protein>
    <submittedName>
        <fullName evidence="1">Uncharacterized protein</fullName>
    </submittedName>
</protein>